<evidence type="ECO:0000313" key="1">
    <source>
        <dbReference type="EMBL" id="EIE85875.1"/>
    </source>
</evidence>
<organism evidence="1 2">
    <name type="scientific">Rhizopus delemar (strain RA 99-880 / ATCC MYA-4621 / FGSC 9543 / NRRL 43880)</name>
    <name type="common">Mucormycosis agent</name>
    <name type="synonym">Rhizopus arrhizus var. delemar</name>
    <dbReference type="NCBI Taxonomy" id="246409"/>
    <lineage>
        <taxon>Eukaryota</taxon>
        <taxon>Fungi</taxon>
        <taxon>Fungi incertae sedis</taxon>
        <taxon>Mucoromycota</taxon>
        <taxon>Mucoromycotina</taxon>
        <taxon>Mucoromycetes</taxon>
        <taxon>Mucorales</taxon>
        <taxon>Mucorineae</taxon>
        <taxon>Rhizopodaceae</taxon>
        <taxon>Rhizopus</taxon>
    </lineage>
</organism>
<proteinExistence type="predicted"/>
<dbReference type="Proteomes" id="UP000009138">
    <property type="component" value="Unassembled WGS sequence"/>
</dbReference>
<dbReference type="VEuPathDB" id="FungiDB:RO3G_10585"/>
<keyword evidence="2" id="KW-1185">Reference proteome</keyword>
<sequence length="113" mass="12402">MLVKVEPAPFEGGKLRHSTSDQLLINKKNTVNRKSLVGTPDNGKHTAAESPEISIVNKRKPLKRLEDGACIVLSENRLPGETGIFQKVTTLKLVLVILPMMVEVAVLETTEMV</sequence>
<name>I1CBP5_RHIO9</name>
<evidence type="ECO:0000313" key="2">
    <source>
        <dbReference type="Proteomes" id="UP000009138"/>
    </source>
</evidence>
<dbReference type="RefSeq" id="XP_067521271.1">
    <property type="nucleotide sequence ID" value="XM_067665170.1"/>
</dbReference>
<dbReference type="EMBL" id="CH476739">
    <property type="protein sequence ID" value="EIE85875.1"/>
    <property type="molecule type" value="Genomic_DNA"/>
</dbReference>
<dbReference type="GeneID" id="93617551"/>
<dbReference type="AlphaFoldDB" id="I1CBP5"/>
<reference evidence="1 2" key="1">
    <citation type="journal article" date="2009" name="PLoS Genet.">
        <title>Genomic analysis of the basal lineage fungus Rhizopus oryzae reveals a whole-genome duplication.</title>
        <authorList>
            <person name="Ma L.-J."/>
            <person name="Ibrahim A.S."/>
            <person name="Skory C."/>
            <person name="Grabherr M.G."/>
            <person name="Burger G."/>
            <person name="Butler M."/>
            <person name="Elias M."/>
            <person name="Idnurm A."/>
            <person name="Lang B.F."/>
            <person name="Sone T."/>
            <person name="Abe A."/>
            <person name="Calvo S.E."/>
            <person name="Corrochano L.M."/>
            <person name="Engels R."/>
            <person name="Fu J."/>
            <person name="Hansberg W."/>
            <person name="Kim J.-M."/>
            <person name="Kodira C.D."/>
            <person name="Koehrsen M.J."/>
            <person name="Liu B."/>
            <person name="Miranda-Saavedra D."/>
            <person name="O'Leary S."/>
            <person name="Ortiz-Castellanos L."/>
            <person name="Poulter R."/>
            <person name="Rodriguez-Romero J."/>
            <person name="Ruiz-Herrera J."/>
            <person name="Shen Y.-Q."/>
            <person name="Zeng Q."/>
            <person name="Galagan J."/>
            <person name="Birren B.W."/>
            <person name="Cuomo C.A."/>
            <person name="Wickes B.L."/>
        </authorList>
    </citation>
    <scope>NUCLEOTIDE SEQUENCE [LARGE SCALE GENOMIC DNA]</scope>
    <source>
        <strain evidence="2">RA 99-880 / ATCC MYA-4621 / FGSC 9543 / NRRL 43880</strain>
    </source>
</reference>
<accession>I1CBP5</accession>
<protein>
    <submittedName>
        <fullName evidence="1">Uncharacterized protein</fullName>
    </submittedName>
</protein>
<gene>
    <name evidence="1" type="ORF">RO3G_10585</name>
</gene>
<dbReference type="InParanoid" id="I1CBP5"/>
<dbReference type="OrthoDB" id="10273134at2759"/>